<accession>A0AAD6X852</accession>
<evidence type="ECO:0000313" key="3">
    <source>
        <dbReference type="Proteomes" id="UP001218188"/>
    </source>
</evidence>
<dbReference type="Proteomes" id="UP001218188">
    <property type="component" value="Unassembled WGS sequence"/>
</dbReference>
<sequence>MAIPRLFLENYSHKKQVLSPGPWWGVPLCATPYGWERAAARRGAGQEWNDDYLRQLILTLANTRPTLTTTLEPASSDSLFHAVSPLTSRLTDVILAGSSQHHRNPAQQTSYKAKAAGDTHSKPPANLSRATVVGTFGFRFDDSIANYNLLGLVGDGFIGTHRCGREAEDPMRGRSAGPGGAGLHKLLTADASRGCTTKHRSLNTMGEVPGLESVPLVKKSRETSKSGQNSPKIRDLTPSLASIQLGRCHSSSYPRSRALRTRWVTLRVVDWPPS</sequence>
<feature type="region of interest" description="Disordered" evidence="1">
    <location>
        <begin position="200"/>
        <end position="236"/>
    </location>
</feature>
<proteinExistence type="predicted"/>
<name>A0AAD6X852_9AGAR</name>
<dbReference type="AlphaFoldDB" id="A0AAD6X852"/>
<keyword evidence="3" id="KW-1185">Reference proteome</keyword>
<feature type="region of interest" description="Disordered" evidence="1">
    <location>
        <begin position="98"/>
        <end position="126"/>
    </location>
</feature>
<gene>
    <name evidence="2" type="ORF">C8F04DRAFT_1179280</name>
</gene>
<evidence type="ECO:0000313" key="2">
    <source>
        <dbReference type="EMBL" id="KAJ7038945.1"/>
    </source>
</evidence>
<evidence type="ECO:0000256" key="1">
    <source>
        <dbReference type="SAM" id="MobiDB-lite"/>
    </source>
</evidence>
<comment type="caution">
    <text evidence="2">The sequence shown here is derived from an EMBL/GenBank/DDBJ whole genome shotgun (WGS) entry which is preliminary data.</text>
</comment>
<reference evidence="2" key="1">
    <citation type="submission" date="2023-03" db="EMBL/GenBank/DDBJ databases">
        <title>Massive genome expansion in bonnet fungi (Mycena s.s.) driven by repeated elements and novel gene families across ecological guilds.</title>
        <authorList>
            <consortium name="Lawrence Berkeley National Laboratory"/>
            <person name="Harder C.B."/>
            <person name="Miyauchi S."/>
            <person name="Viragh M."/>
            <person name="Kuo A."/>
            <person name="Thoen E."/>
            <person name="Andreopoulos B."/>
            <person name="Lu D."/>
            <person name="Skrede I."/>
            <person name="Drula E."/>
            <person name="Henrissat B."/>
            <person name="Morin E."/>
            <person name="Kohler A."/>
            <person name="Barry K."/>
            <person name="LaButti K."/>
            <person name="Morin E."/>
            <person name="Salamov A."/>
            <person name="Lipzen A."/>
            <person name="Mereny Z."/>
            <person name="Hegedus B."/>
            <person name="Baldrian P."/>
            <person name="Stursova M."/>
            <person name="Weitz H."/>
            <person name="Taylor A."/>
            <person name="Grigoriev I.V."/>
            <person name="Nagy L.G."/>
            <person name="Martin F."/>
            <person name="Kauserud H."/>
        </authorList>
    </citation>
    <scope>NUCLEOTIDE SEQUENCE</scope>
    <source>
        <strain evidence="2">CBHHK200</strain>
    </source>
</reference>
<protein>
    <submittedName>
        <fullName evidence="2">Uncharacterized protein</fullName>
    </submittedName>
</protein>
<dbReference type="EMBL" id="JARJCM010000029">
    <property type="protein sequence ID" value="KAJ7038945.1"/>
    <property type="molecule type" value="Genomic_DNA"/>
</dbReference>
<organism evidence="2 3">
    <name type="scientific">Mycena alexandri</name>
    <dbReference type="NCBI Taxonomy" id="1745969"/>
    <lineage>
        <taxon>Eukaryota</taxon>
        <taxon>Fungi</taxon>
        <taxon>Dikarya</taxon>
        <taxon>Basidiomycota</taxon>
        <taxon>Agaricomycotina</taxon>
        <taxon>Agaricomycetes</taxon>
        <taxon>Agaricomycetidae</taxon>
        <taxon>Agaricales</taxon>
        <taxon>Marasmiineae</taxon>
        <taxon>Mycenaceae</taxon>
        <taxon>Mycena</taxon>
    </lineage>
</organism>